<dbReference type="InterPro" id="IPR015914">
    <property type="entry name" value="PAPs_N"/>
</dbReference>
<evidence type="ECO:0000259" key="6">
    <source>
        <dbReference type="Pfam" id="PF00149"/>
    </source>
</evidence>
<dbReference type="Pfam" id="PF14008">
    <property type="entry name" value="Metallophos_C"/>
    <property type="match status" value="1"/>
</dbReference>
<evidence type="ECO:0000256" key="1">
    <source>
        <dbReference type="ARBA" id="ARBA00008723"/>
    </source>
</evidence>
<dbReference type="EMBL" id="LSYV01000006">
    <property type="protein sequence ID" value="KXZ54062.1"/>
    <property type="molecule type" value="Genomic_DNA"/>
</dbReference>
<comment type="similarity">
    <text evidence="1 5">Belongs to the metallophosphoesterase superfamily. Purple acid phosphatase family.</text>
</comment>
<comment type="caution">
    <text evidence="9">The sequence shown here is derived from an EMBL/GenBank/DDBJ whole genome shotgun (WGS) entry which is preliminary data.</text>
</comment>
<dbReference type="Proteomes" id="UP000075714">
    <property type="component" value="Unassembled WGS sequence"/>
</dbReference>
<evidence type="ECO:0000256" key="4">
    <source>
        <dbReference type="ARBA" id="ARBA00023180"/>
    </source>
</evidence>
<sequence>MTDGDDGWLIPEFRRNLLVAEVGAAAYEHHSVPCDPKVVGSVAACYSQSLPAVGNVDYKWGSKEISFPTDGAPWGVHLTGPYPDGRTYLVSWYTGGPTVGANLTLPDTSKEVATASVTPAKGSAKRFTGPVITYLRAYTDPTMTSAQYLSPRIHHVVLRNLAPKTFYRYQISDASGKLVGAYSFTTLPVRESSRVYPLRIGLMADVGQTVNSSDTRDHMIDSKPQVVIHVGDNTYADNYNASDPDVRDGKGTNQKRWDSHAVMWEPLMSRVPLINCAANHELEMSGIPAVINYTTSTFAFPTNYPFQSYSARFPAPGVTSNFGDITNNMYFATVIGGVAKLITLNNYMPFQRGSPQYEWAVAEFAKTDRRKTPWLFVQFHAPPYHSYYVHYKEMDCFMSIWEDIFYEYGVDMVFNGHVHAYERTHPMYKYRPDTCGPIYVTIGDGGNVEGPYRNYVDEINPATNKTYCEALNYGGVGPVAMAASAPSAWGPGYQRMAHPPGCPTLTFQPPSGVAGGPPLVLLNSTAPGGEPLGFCQSSQPLWSAYRDPSFGHALLELQSDTVARFQWFKNVEGNKVAQDDVVLERLGSCPNRVAGAAGGRRARMMV</sequence>
<keyword evidence="4" id="KW-0325">Glycoprotein</keyword>
<dbReference type="Pfam" id="PF16656">
    <property type="entry name" value="Pur_ac_phosph_N"/>
    <property type="match status" value="1"/>
</dbReference>
<accession>A0A150GWH6</accession>
<dbReference type="InterPro" id="IPR029052">
    <property type="entry name" value="Metallo-depent_PP-like"/>
</dbReference>
<dbReference type="GO" id="GO:0003993">
    <property type="term" value="F:acid phosphatase activity"/>
    <property type="evidence" value="ECO:0007669"/>
    <property type="project" value="UniProtKB-EC"/>
</dbReference>
<dbReference type="Pfam" id="PF00149">
    <property type="entry name" value="Metallophos"/>
    <property type="match status" value="1"/>
</dbReference>
<dbReference type="InterPro" id="IPR025733">
    <property type="entry name" value="PAPs_C"/>
</dbReference>
<evidence type="ECO:0000259" key="7">
    <source>
        <dbReference type="Pfam" id="PF14008"/>
    </source>
</evidence>
<dbReference type="SUPFAM" id="SSF49363">
    <property type="entry name" value="Purple acid phosphatase, N-terminal domain"/>
    <property type="match status" value="1"/>
</dbReference>
<evidence type="ECO:0000256" key="3">
    <source>
        <dbReference type="ARBA" id="ARBA00022801"/>
    </source>
</evidence>
<evidence type="ECO:0000256" key="2">
    <source>
        <dbReference type="ARBA" id="ARBA00022729"/>
    </source>
</evidence>
<dbReference type="EC" id="3.1.3.2" evidence="5"/>
<dbReference type="InterPro" id="IPR039331">
    <property type="entry name" value="PAPs-like"/>
</dbReference>
<keyword evidence="3 5" id="KW-0378">Hydrolase</keyword>
<evidence type="ECO:0000313" key="9">
    <source>
        <dbReference type="EMBL" id="KXZ54062.1"/>
    </source>
</evidence>
<feature type="domain" description="Purple acid phosphatase N-terminal" evidence="8">
    <location>
        <begin position="73"/>
        <end position="186"/>
    </location>
</feature>
<keyword evidence="2" id="KW-0732">Signal</keyword>
<dbReference type="Gene3D" id="3.60.21.10">
    <property type="match status" value="2"/>
</dbReference>
<dbReference type="STRING" id="33097.A0A150GWH6"/>
<reference evidence="10" key="1">
    <citation type="journal article" date="2016" name="Nat. Commun.">
        <title>The Gonium pectorale genome demonstrates co-option of cell cycle regulation during the evolution of multicellularity.</title>
        <authorList>
            <person name="Hanschen E.R."/>
            <person name="Marriage T.N."/>
            <person name="Ferris P.J."/>
            <person name="Hamaji T."/>
            <person name="Toyoda A."/>
            <person name="Fujiyama A."/>
            <person name="Neme R."/>
            <person name="Noguchi H."/>
            <person name="Minakuchi Y."/>
            <person name="Suzuki M."/>
            <person name="Kawai-Toyooka H."/>
            <person name="Smith D.R."/>
            <person name="Sparks H."/>
            <person name="Anderson J."/>
            <person name="Bakaric R."/>
            <person name="Luria V."/>
            <person name="Karger A."/>
            <person name="Kirschner M.W."/>
            <person name="Durand P.M."/>
            <person name="Michod R.E."/>
            <person name="Nozaki H."/>
            <person name="Olson B.J."/>
        </authorList>
    </citation>
    <scope>NUCLEOTIDE SEQUENCE [LARGE SCALE GENOMIC DNA]</scope>
    <source>
        <strain evidence="10">NIES-2863</strain>
    </source>
</reference>
<evidence type="ECO:0000259" key="8">
    <source>
        <dbReference type="Pfam" id="PF16656"/>
    </source>
</evidence>
<dbReference type="PANTHER" id="PTHR22953">
    <property type="entry name" value="ACID PHOSPHATASE RELATED"/>
    <property type="match status" value="1"/>
</dbReference>
<dbReference type="CDD" id="cd00839">
    <property type="entry name" value="MPP_PAPs"/>
    <property type="match status" value="1"/>
</dbReference>
<dbReference type="PANTHER" id="PTHR22953:SF153">
    <property type="entry name" value="PURPLE ACID PHOSPHATASE"/>
    <property type="match status" value="1"/>
</dbReference>
<dbReference type="InterPro" id="IPR041792">
    <property type="entry name" value="MPP_PAP"/>
</dbReference>
<name>A0A150GWH6_GONPE</name>
<organism evidence="9 10">
    <name type="scientific">Gonium pectorale</name>
    <name type="common">Green alga</name>
    <dbReference type="NCBI Taxonomy" id="33097"/>
    <lineage>
        <taxon>Eukaryota</taxon>
        <taxon>Viridiplantae</taxon>
        <taxon>Chlorophyta</taxon>
        <taxon>core chlorophytes</taxon>
        <taxon>Chlorophyceae</taxon>
        <taxon>CS clade</taxon>
        <taxon>Chlamydomonadales</taxon>
        <taxon>Volvocaceae</taxon>
        <taxon>Gonium</taxon>
    </lineage>
</organism>
<dbReference type="Gene3D" id="2.60.40.380">
    <property type="entry name" value="Purple acid phosphatase-like, N-terminal"/>
    <property type="match status" value="1"/>
</dbReference>
<protein>
    <recommendedName>
        <fullName evidence="5">Purple acid phosphatase</fullName>
        <ecNumber evidence="5">3.1.3.2</ecNumber>
    </recommendedName>
</protein>
<dbReference type="InterPro" id="IPR008963">
    <property type="entry name" value="Purple_acid_Pase-like_N"/>
</dbReference>
<feature type="domain" description="Calcineurin-like phosphoesterase" evidence="6">
    <location>
        <begin position="199"/>
        <end position="421"/>
    </location>
</feature>
<proteinExistence type="inferred from homology"/>
<comment type="catalytic activity">
    <reaction evidence="5">
        <text>a phosphate monoester + H2O = an alcohol + phosphate</text>
        <dbReference type="Rhea" id="RHEA:15017"/>
        <dbReference type="ChEBI" id="CHEBI:15377"/>
        <dbReference type="ChEBI" id="CHEBI:30879"/>
        <dbReference type="ChEBI" id="CHEBI:43474"/>
        <dbReference type="ChEBI" id="CHEBI:67140"/>
        <dbReference type="EC" id="3.1.3.2"/>
    </reaction>
</comment>
<feature type="domain" description="Purple acid phosphatase C-terminal" evidence="7">
    <location>
        <begin position="530"/>
        <end position="576"/>
    </location>
</feature>
<evidence type="ECO:0000313" key="10">
    <source>
        <dbReference type="Proteomes" id="UP000075714"/>
    </source>
</evidence>
<evidence type="ECO:0000256" key="5">
    <source>
        <dbReference type="RuleBase" id="RU361203"/>
    </source>
</evidence>
<dbReference type="InterPro" id="IPR004843">
    <property type="entry name" value="Calcineurin-like_PHP"/>
</dbReference>
<keyword evidence="10" id="KW-1185">Reference proteome</keyword>
<dbReference type="SUPFAM" id="SSF56300">
    <property type="entry name" value="Metallo-dependent phosphatases"/>
    <property type="match status" value="1"/>
</dbReference>
<dbReference type="GO" id="GO:0046872">
    <property type="term" value="F:metal ion binding"/>
    <property type="evidence" value="ECO:0007669"/>
    <property type="project" value="InterPro"/>
</dbReference>
<gene>
    <name evidence="9" type="ORF">GPECTOR_5g17</name>
</gene>
<dbReference type="AlphaFoldDB" id="A0A150GWH6"/>
<dbReference type="OrthoDB" id="407721at2759"/>